<evidence type="ECO:0000313" key="3">
    <source>
        <dbReference type="EMBL" id="OAV90605.1"/>
    </source>
</evidence>
<keyword evidence="2" id="KW-0472">Membrane</keyword>
<keyword evidence="2" id="KW-1133">Transmembrane helix</keyword>
<feature type="region of interest" description="Disordered" evidence="1">
    <location>
        <begin position="156"/>
        <end position="184"/>
    </location>
</feature>
<organism evidence="3">
    <name type="scientific">Puccinia triticina (isolate 1-1 / race 1 (BBBD))</name>
    <name type="common">Brown leaf rust fungus</name>
    <dbReference type="NCBI Taxonomy" id="630390"/>
    <lineage>
        <taxon>Eukaryota</taxon>
        <taxon>Fungi</taxon>
        <taxon>Dikarya</taxon>
        <taxon>Basidiomycota</taxon>
        <taxon>Pucciniomycotina</taxon>
        <taxon>Pucciniomycetes</taxon>
        <taxon>Pucciniales</taxon>
        <taxon>Pucciniaceae</taxon>
        <taxon>Puccinia</taxon>
    </lineage>
</organism>
<evidence type="ECO:0000313" key="5">
    <source>
        <dbReference type="Proteomes" id="UP000005240"/>
    </source>
</evidence>
<keyword evidence="5" id="KW-1185">Reference proteome</keyword>
<evidence type="ECO:0000256" key="1">
    <source>
        <dbReference type="SAM" id="MobiDB-lite"/>
    </source>
</evidence>
<proteinExistence type="predicted"/>
<protein>
    <submittedName>
        <fullName evidence="3 4">Uncharacterized protein</fullName>
    </submittedName>
</protein>
<reference evidence="4 5" key="3">
    <citation type="journal article" date="2017" name="G3 (Bethesda)">
        <title>Comparative analysis highlights variable genome content of wheat rusts and divergence of the mating loci.</title>
        <authorList>
            <person name="Cuomo C.A."/>
            <person name="Bakkeren G."/>
            <person name="Khalil H.B."/>
            <person name="Panwar V."/>
            <person name="Joly D."/>
            <person name="Linning R."/>
            <person name="Sakthikumar S."/>
            <person name="Song X."/>
            <person name="Adiconis X."/>
            <person name="Fan L."/>
            <person name="Goldberg J.M."/>
            <person name="Levin J.Z."/>
            <person name="Young S."/>
            <person name="Zeng Q."/>
            <person name="Anikster Y."/>
            <person name="Bruce M."/>
            <person name="Wang M."/>
            <person name="Yin C."/>
            <person name="McCallum B."/>
            <person name="Szabo L.J."/>
            <person name="Hulbert S."/>
            <person name="Chen X."/>
            <person name="Fellers J.P."/>
        </authorList>
    </citation>
    <scope>NUCLEOTIDE SEQUENCE</scope>
    <source>
        <strain evidence="5">Isolate 1-1 / race 1 (BBBD)</strain>
        <strain evidence="4">isolate 1-1 / race 1 (BBBD)</strain>
    </source>
</reference>
<feature type="transmembrane region" description="Helical" evidence="2">
    <location>
        <begin position="56"/>
        <end position="77"/>
    </location>
</feature>
<feature type="compositionally biased region" description="Low complexity" evidence="1">
    <location>
        <begin position="169"/>
        <end position="184"/>
    </location>
</feature>
<sequence>MAWTLNKRGGAGAGDPNYPALKADPNATYNPFPPESTYLPGLGRTGKSNSSRGLKIIAALAAIFGGISFLLVGWALVRYFQRKKRANISRPDSSVGSRPLFSRQSRGPGWRELPPDLDRDDSDDRGGGGKDQIYGHEVFEMSREFNQSNYDLPFSTKQLEFEDEDEADSINSPVSSRHSSSPKP</sequence>
<reference evidence="3" key="1">
    <citation type="submission" date="2009-11" db="EMBL/GenBank/DDBJ databases">
        <authorList>
            <consortium name="The Broad Institute Genome Sequencing Platform"/>
            <person name="Ward D."/>
            <person name="Feldgarden M."/>
            <person name="Earl A."/>
            <person name="Young S.K."/>
            <person name="Zeng Q."/>
            <person name="Koehrsen M."/>
            <person name="Alvarado L."/>
            <person name="Berlin A."/>
            <person name="Bochicchio J."/>
            <person name="Borenstein D."/>
            <person name="Chapman S.B."/>
            <person name="Chen Z."/>
            <person name="Engels R."/>
            <person name="Freedman E."/>
            <person name="Gellesch M."/>
            <person name="Goldberg J."/>
            <person name="Griggs A."/>
            <person name="Gujja S."/>
            <person name="Heilman E."/>
            <person name="Heiman D."/>
            <person name="Hepburn T."/>
            <person name="Howarth C."/>
            <person name="Jen D."/>
            <person name="Larson L."/>
            <person name="Lewis B."/>
            <person name="Mehta T."/>
            <person name="Park D."/>
            <person name="Pearson M."/>
            <person name="Roberts A."/>
            <person name="Saif S."/>
            <person name="Shea T."/>
            <person name="Shenoy N."/>
            <person name="Sisk P."/>
            <person name="Stolte C."/>
            <person name="Sykes S."/>
            <person name="Thomson T."/>
            <person name="Walk T."/>
            <person name="White J."/>
            <person name="Yandava C."/>
            <person name="Izard J."/>
            <person name="Baranova O.V."/>
            <person name="Blanton J.M."/>
            <person name="Tanner A.C."/>
            <person name="Dewhirst F.E."/>
            <person name="Haas B."/>
            <person name="Nusbaum C."/>
            <person name="Birren B."/>
        </authorList>
    </citation>
    <scope>NUCLEOTIDE SEQUENCE [LARGE SCALE GENOMIC DNA]</scope>
    <source>
        <strain evidence="3">1-1 BBBD Race 1</strain>
    </source>
</reference>
<dbReference type="AlphaFoldDB" id="A0A180GD34"/>
<dbReference type="Proteomes" id="UP000005240">
    <property type="component" value="Unassembled WGS sequence"/>
</dbReference>
<feature type="compositionally biased region" description="Basic and acidic residues" evidence="1">
    <location>
        <begin position="113"/>
        <end position="138"/>
    </location>
</feature>
<evidence type="ECO:0000256" key="2">
    <source>
        <dbReference type="SAM" id="Phobius"/>
    </source>
</evidence>
<keyword evidence="2" id="KW-0812">Transmembrane</keyword>
<reference evidence="4" key="4">
    <citation type="submission" date="2025-05" db="UniProtKB">
        <authorList>
            <consortium name="EnsemblFungi"/>
        </authorList>
    </citation>
    <scope>IDENTIFICATION</scope>
    <source>
        <strain evidence="4">isolate 1-1 / race 1 (BBBD)</strain>
    </source>
</reference>
<dbReference type="EnsemblFungi" id="PTTG_12252-t43_1">
    <property type="protein sequence ID" value="PTTG_12252-t43_1-p1"/>
    <property type="gene ID" value="PTTG_12252"/>
</dbReference>
<accession>A0A180GD34</accession>
<feature type="region of interest" description="Disordered" evidence="1">
    <location>
        <begin position="14"/>
        <end position="35"/>
    </location>
</feature>
<evidence type="ECO:0000313" key="4">
    <source>
        <dbReference type="EnsemblFungi" id="PTTG_12252-t43_1-p1"/>
    </source>
</evidence>
<gene>
    <name evidence="3" type="ORF">PTTG_12252</name>
</gene>
<reference evidence="3" key="2">
    <citation type="submission" date="2016-05" db="EMBL/GenBank/DDBJ databases">
        <title>Comparative analysis highlights variable genome content of wheat rusts and divergence of the mating loci.</title>
        <authorList>
            <person name="Cuomo C.A."/>
            <person name="Bakkeren G."/>
            <person name="Szabo L."/>
            <person name="Khalil H."/>
            <person name="Joly D."/>
            <person name="Goldberg J."/>
            <person name="Young S."/>
            <person name="Zeng Q."/>
            <person name="Fellers J."/>
        </authorList>
    </citation>
    <scope>NUCLEOTIDE SEQUENCE [LARGE SCALE GENOMIC DNA]</scope>
    <source>
        <strain evidence="3">1-1 BBBD Race 1</strain>
    </source>
</reference>
<dbReference type="OrthoDB" id="2504456at2759"/>
<feature type="region of interest" description="Disordered" evidence="1">
    <location>
        <begin position="88"/>
        <end position="138"/>
    </location>
</feature>
<name>A0A180GD34_PUCT1</name>
<dbReference type="VEuPathDB" id="FungiDB:PTTG_12252"/>
<dbReference type="EMBL" id="ADAS02000098">
    <property type="protein sequence ID" value="OAV90605.1"/>
    <property type="molecule type" value="Genomic_DNA"/>
</dbReference>